<feature type="compositionally biased region" description="Polar residues" evidence="1">
    <location>
        <begin position="772"/>
        <end position="800"/>
    </location>
</feature>
<feature type="compositionally biased region" description="Basic and acidic residues" evidence="1">
    <location>
        <begin position="687"/>
        <end position="700"/>
    </location>
</feature>
<evidence type="ECO:0000313" key="3">
    <source>
        <dbReference type="Proteomes" id="UP001201163"/>
    </source>
</evidence>
<gene>
    <name evidence="2" type="ORF">EDB92DRAFT_1813859</name>
</gene>
<comment type="caution">
    <text evidence="2">The sequence shown here is derived from an EMBL/GenBank/DDBJ whole genome shotgun (WGS) entry which is preliminary data.</text>
</comment>
<protein>
    <recommendedName>
        <fullName evidence="4">Proteophosphoglycan ppg4</fullName>
    </recommendedName>
</protein>
<feature type="region of interest" description="Disordered" evidence="1">
    <location>
        <begin position="392"/>
        <end position="414"/>
    </location>
</feature>
<feature type="region of interest" description="Disordered" evidence="1">
    <location>
        <begin position="572"/>
        <end position="629"/>
    </location>
</feature>
<dbReference type="Proteomes" id="UP001201163">
    <property type="component" value="Unassembled WGS sequence"/>
</dbReference>
<feature type="compositionally biased region" description="Pro residues" evidence="1">
    <location>
        <begin position="859"/>
        <end position="868"/>
    </location>
</feature>
<feature type="region of interest" description="Disordered" evidence="1">
    <location>
        <begin position="674"/>
        <end position="1064"/>
    </location>
</feature>
<feature type="region of interest" description="Disordered" evidence="1">
    <location>
        <begin position="511"/>
        <end position="543"/>
    </location>
</feature>
<name>A0AAD4QGH1_9AGAM</name>
<feature type="compositionally biased region" description="Low complexity" evidence="1">
    <location>
        <begin position="932"/>
        <end position="946"/>
    </location>
</feature>
<feature type="region of interest" description="Disordered" evidence="1">
    <location>
        <begin position="224"/>
        <end position="279"/>
    </location>
</feature>
<feature type="compositionally biased region" description="Basic and acidic residues" evidence="1">
    <location>
        <begin position="530"/>
        <end position="543"/>
    </location>
</feature>
<feature type="region of interest" description="Disordered" evidence="1">
    <location>
        <begin position="465"/>
        <end position="492"/>
    </location>
</feature>
<feature type="compositionally biased region" description="Polar residues" evidence="1">
    <location>
        <begin position="703"/>
        <end position="715"/>
    </location>
</feature>
<dbReference type="EMBL" id="JAKELL010000007">
    <property type="protein sequence ID" value="KAH8997424.1"/>
    <property type="molecule type" value="Genomic_DNA"/>
</dbReference>
<feature type="compositionally biased region" description="Low complexity" evidence="1">
    <location>
        <begin position="740"/>
        <end position="751"/>
    </location>
</feature>
<feature type="region of interest" description="Disordered" evidence="1">
    <location>
        <begin position="317"/>
        <end position="351"/>
    </location>
</feature>
<feature type="compositionally biased region" description="Polar residues" evidence="1">
    <location>
        <begin position="254"/>
        <end position="268"/>
    </location>
</feature>
<feature type="compositionally biased region" description="Low complexity" evidence="1">
    <location>
        <begin position="583"/>
        <end position="594"/>
    </location>
</feature>
<feature type="compositionally biased region" description="Polar residues" evidence="1">
    <location>
        <begin position="953"/>
        <end position="964"/>
    </location>
</feature>
<feature type="compositionally biased region" description="Low complexity" evidence="1">
    <location>
        <begin position="230"/>
        <end position="253"/>
    </location>
</feature>
<feature type="compositionally biased region" description="Acidic residues" evidence="1">
    <location>
        <begin position="517"/>
        <end position="529"/>
    </location>
</feature>
<organism evidence="2 3">
    <name type="scientific">Lactarius akahatsu</name>
    <dbReference type="NCBI Taxonomy" id="416441"/>
    <lineage>
        <taxon>Eukaryota</taxon>
        <taxon>Fungi</taxon>
        <taxon>Dikarya</taxon>
        <taxon>Basidiomycota</taxon>
        <taxon>Agaricomycotina</taxon>
        <taxon>Agaricomycetes</taxon>
        <taxon>Russulales</taxon>
        <taxon>Russulaceae</taxon>
        <taxon>Lactarius</taxon>
    </lineage>
</organism>
<sequence>MSSNDASKNRDDLLNPTNQSPSWPRPRTPLHPHRLAKLANALGISAPVPLSQSTGDPTPSSTKPSSEPRRSPTPSVASATQSTSHSLPSTFRSKFLLHVVPPSHIPHDSDSSDGFDLTPPPPTASGYHTQFKRGTLVPLLPTLQSQLSAIAKEYALPSTAGMILYLVSSAPNPSPETDWTEPDGPGPRLSDDIWKHLWTRVANFEIETFAQEFLPSSGTLRPLISPGRVTPQSFTSPLTPTSSSASSNPVTYSAPSEISLSETNSPDTSLPPDSRAATLDLPGLASSSVIPILAKVEFDIDKRKAAWYGPWIRSRKLNHQKRDQRSRTRSGSSTAPTAEGDSGPGGEAEVPKAAPLPLRLVDRQAIPRFLLSADEEQGDTQEAEYIFSESPLSHEDVEPEDMANSPAASDGDPLADVFETDGDAWTDREANPSVVQLALDEQSLSEQTKVEDKLENVIDEEEVQALRDSQERPTLSLDIASPPLNSTGLSSPTTTTHFFLQGSTRLAYLGDGFSPLSEDDSTVEGTQEDSMDRNGKDKSPTEDKRIGTLFADLDLELELGNLGEALVRFSPRGLQHETKPQESPTKSLPRSSSSIDGWSSAPTLLVGGASKRRPREQSINGFPEKPTPVWPAVPYSSLSQEADVVETSFGLDDFPAPPKLALNGVSNDIPVSPYSKALSGMQDFESEESKARRRELDGHEPTYPQTVPPSLQKPISSGFPVIPLSPDPFGRFPSIPASPPSTSEGSESPEGLRPQARIKYSTFGIPPERHSSLGSFSGDGTVSSHTDPTLATPSSRFSIDSTDEGKNNRTAASLNPVKSIKSLWRKNRKASVSSGPGSSSPSWTGSDRASQALFSVPNLPGPSMPRSPTPTSLGASRESVASLALPADRYPPKVPPHDTPLSSKSPSPRLARDSSINSMVFDQESPYPVLVSSQRPSTSRPRTTPQPAGPLSPTLSTHRSSMRQSELPPLPAEADAMPPHATSPTDRERTGAPKSILKPWRSDNSTGPEQYATRNRRSRGASEVHGKPPGVGGNRVSASIESTRPPQTSPPRRPNRGTLRTIPPEDIEAFKIMDLSPYPDSGQII</sequence>
<proteinExistence type="predicted"/>
<feature type="region of interest" description="Disordered" evidence="1">
    <location>
        <begin position="102"/>
        <end position="125"/>
    </location>
</feature>
<evidence type="ECO:0000313" key="2">
    <source>
        <dbReference type="EMBL" id="KAH8997424.1"/>
    </source>
</evidence>
<keyword evidence="3" id="KW-1185">Reference proteome</keyword>
<feature type="region of interest" description="Disordered" evidence="1">
    <location>
        <begin position="1"/>
        <end position="87"/>
    </location>
</feature>
<evidence type="ECO:0008006" key="4">
    <source>
        <dbReference type="Google" id="ProtNLM"/>
    </source>
</evidence>
<reference evidence="2" key="1">
    <citation type="submission" date="2022-01" db="EMBL/GenBank/DDBJ databases">
        <title>Comparative genomics reveals a dynamic genome evolution in the ectomycorrhizal milk-cap (Lactarius) mushrooms.</title>
        <authorList>
            <consortium name="DOE Joint Genome Institute"/>
            <person name="Lebreton A."/>
            <person name="Tang N."/>
            <person name="Kuo A."/>
            <person name="LaButti K."/>
            <person name="Drula E."/>
            <person name="Barry K."/>
            <person name="Clum A."/>
            <person name="Lipzen A."/>
            <person name="Mousain D."/>
            <person name="Ng V."/>
            <person name="Wang R."/>
            <person name="Wang X."/>
            <person name="Dai Y."/>
            <person name="Henrissat B."/>
            <person name="Grigoriev I.V."/>
            <person name="Guerin-Laguette A."/>
            <person name="Yu F."/>
            <person name="Martin F.M."/>
        </authorList>
    </citation>
    <scope>NUCLEOTIDE SEQUENCE</scope>
    <source>
        <strain evidence="2">QP</strain>
    </source>
</reference>
<feature type="compositionally biased region" description="Polar residues" evidence="1">
    <location>
        <begin position="483"/>
        <end position="492"/>
    </location>
</feature>
<dbReference type="AlphaFoldDB" id="A0AAD4QGH1"/>
<feature type="compositionally biased region" description="Low complexity" evidence="1">
    <location>
        <begin position="831"/>
        <end position="846"/>
    </location>
</feature>
<accession>A0AAD4QGH1</accession>
<evidence type="ECO:0000256" key="1">
    <source>
        <dbReference type="SAM" id="MobiDB-lite"/>
    </source>
</evidence>
<feature type="compositionally biased region" description="Polar residues" evidence="1">
    <location>
        <begin position="76"/>
        <end position="87"/>
    </location>
</feature>